<dbReference type="Proteomes" id="UP001652628">
    <property type="component" value="Chromosome X"/>
</dbReference>
<name>A0AB39ZSS6_DROSZ</name>
<evidence type="ECO:0000313" key="3">
    <source>
        <dbReference type="RefSeq" id="XP_016942229.2"/>
    </source>
</evidence>
<gene>
    <name evidence="3" type="primary">LOC108019078</name>
</gene>
<accession>A0AB39ZSS6</accession>
<dbReference type="AlphaFoldDB" id="A0AB39ZSS6"/>
<dbReference type="RefSeq" id="XP_016942229.2">
    <property type="nucleotide sequence ID" value="XM_017086740.4"/>
</dbReference>
<dbReference type="InterPro" id="IPR009961">
    <property type="entry name" value="DUF1487"/>
</dbReference>
<dbReference type="GeneID" id="108019078"/>
<organism evidence="2 3">
    <name type="scientific">Drosophila suzukii</name>
    <name type="common">Spotted-wing drosophila fruit fly</name>
    <dbReference type="NCBI Taxonomy" id="28584"/>
    <lineage>
        <taxon>Eukaryota</taxon>
        <taxon>Metazoa</taxon>
        <taxon>Ecdysozoa</taxon>
        <taxon>Arthropoda</taxon>
        <taxon>Hexapoda</taxon>
        <taxon>Insecta</taxon>
        <taxon>Pterygota</taxon>
        <taxon>Neoptera</taxon>
        <taxon>Endopterygota</taxon>
        <taxon>Diptera</taxon>
        <taxon>Brachycera</taxon>
        <taxon>Muscomorpha</taxon>
        <taxon>Ephydroidea</taxon>
        <taxon>Drosophilidae</taxon>
        <taxon>Drosophila</taxon>
        <taxon>Sophophora</taxon>
    </lineage>
</organism>
<dbReference type="PANTHER" id="PTHR21644">
    <property type="entry name" value="AT02555P-RELATED"/>
    <property type="match status" value="1"/>
</dbReference>
<evidence type="ECO:0000256" key="1">
    <source>
        <dbReference type="SAM" id="MobiDB-lite"/>
    </source>
</evidence>
<reference evidence="3" key="1">
    <citation type="submission" date="2025-08" db="UniProtKB">
        <authorList>
            <consortium name="RefSeq"/>
        </authorList>
    </citation>
    <scope>IDENTIFICATION</scope>
</reference>
<dbReference type="PANTHER" id="PTHR21644:SF0">
    <property type="entry name" value="AT02555P-RELATED"/>
    <property type="match status" value="1"/>
</dbReference>
<protein>
    <submittedName>
        <fullName evidence="3">Uncharacterized protein</fullName>
    </submittedName>
</protein>
<evidence type="ECO:0000313" key="2">
    <source>
        <dbReference type="Proteomes" id="UP001652628"/>
    </source>
</evidence>
<feature type="region of interest" description="Disordered" evidence="1">
    <location>
        <begin position="250"/>
        <end position="290"/>
    </location>
</feature>
<proteinExistence type="predicted"/>
<dbReference type="Pfam" id="PF07368">
    <property type="entry name" value="DUF1487"/>
    <property type="match status" value="1"/>
</dbReference>
<sequence>MPKHAPYTWRQPDFPGDGSDLSWQDPTLLVICQKADIQAAIQPLLGSLKQPFAPAQVASVFVHETMRTAFCDQVRSSMEPMHRQAASHAHYLRAVEMVDCLKAEMVCLLTPDDIRFRFKMSTASPMIVCEFDQSFFGGSRPTSVVTLHTFRHASELPRLLATERLPFASAAIWGPKMATVYEAALHLDLVVVYINCHGISLAPIREFLEEKQPHVVLARYHHFEVISHRAKHRAIVYPAKVIWEPEPEAPIRPSAGAQEKVKPPAEGKPVARRNGKGNPAVSHLKSLSKA</sequence>
<keyword evidence="2" id="KW-1185">Reference proteome</keyword>